<comment type="caution">
    <text evidence="2">The sequence shown here is derived from an EMBL/GenBank/DDBJ whole genome shotgun (WGS) entry which is preliminary data.</text>
</comment>
<evidence type="ECO:0000256" key="1">
    <source>
        <dbReference type="SAM" id="MobiDB-lite"/>
    </source>
</evidence>
<feature type="region of interest" description="Disordered" evidence="1">
    <location>
        <begin position="1"/>
        <end position="22"/>
    </location>
</feature>
<proteinExistence type="predicted"/>
<evidence type="ECO:0000313" key="2">
    <source>
        <dbReference type="EMBL" id="KAF2441961.1"/>
    </source>
</evidence>
<evidence type="ECO:0000313" key="3">
    <source>
        <dbReference type="Proteomes" id="UP000799764"/>
    </source>
</evidence>
<protein>
    <submittedName>
        <fullName evidence="2">Uncharacterized protein</fullName>
    </submittedName>
</protein>
<gene>
    <name evidence="2" type="ORF">P171DRAFT_366270</name>
</gene>
<accession>A0A9P4PD75</accession>
<dbReference type="Proteomes" id="UP000799764">
    <property type="component" value="Unassembled WGS sequence"/>
</dbReference>
<feature type="non-terminal residue" evidence="2">
    <location>
        <position position="1"/>
    </location>
</feature>
<dbReference type="EMBL" id="MU001505">
    <property type="protein sequence ID" value="KAF2441961.1"/>
    <property type="molecule type" value="Genomic_DNA"/>
</dbReference>
<feature type="compositionally biased region" description="Polar residues" evidence="1">
    <location>
        <begin position="1"/>
        <end position="17"/>
    </location>
</feature>
<keyword evidence="3" id="KW-1185">Reference proteome</keyword>
<dbReference type="AlphaFoldDB" id="A0A9P4PD75"/>
<dbReference type="OrthoDB" id="3763505at2759"/>
<sequence length="83" mass="9115">KTYNSGDSPILTNSTTDPPVPCLSTAERTGSSVFRVLWSYVEVKVIIEHYIDMSVMSKQLIVTVLRFRASSFISNGSSGQKDA</sequence>
<name>A0A9P4PD75_9PLEO</name>
<organism evidence="2 3">
    <name type="scientific">Karstenula rhodostoma CBS 690.94</name>
    <dbReference type="NCBI Taxonomy" id="1392251"/>
    <lineage>
        <taxon>Eukaryota</taxon>
        <taxon>Fungi</taxon>
        <taxon>Dikarya</taxon>
        <taxon>Ascomycota</taxon>
        <taxon>Pezizomycotina</taxon>
        <taxon>Dothideomycetes</taxon>
        <taxon>Pleosporomycetidae</taxon>
        <taxon>Pleosporales</taxon>
        <taxon>Massarineae</taxon>
        <taxon>Didymosphaeriaceae</taxon>
        <taxon>Karstenula</taxon>
    </lineage>
</organism>
<reference evidence="2" key="1">
    <citation type="journal article" date="2020" name="Stud. Mycol.">
        <title>101 Dothideomycetes genomes: a test case for predicting lifestyles and emergence of pathogens.</title>
        <authorList>
            <person name="Haridas S."/>
            <person name="Albert R."/>
            <person name="Binder M."/>
            <person name="Bloem J."/>
            <person name="Labutti K."/>
            <person name="Salamov A."/>
            <person name="Andreopoulos B."/>
            <person name="Baker S."/>
            <person name="Barry K."/>
            <person name="Bills G."/>
            <person name="Bluhm B."/>
            <person name="Cannon C."/>
            <person name="Castanera R."/>
            <person name="Culley D."/>
            <person name="Daum C."/>
            <person name="Ezra D."/>
            <person name="Gonzalez J."/>
            <person name="Henrissat B."/>
            <person name="Kuo A."/>
            <person name="Liang C."/>
            <person name="Lipzen A."/>
            <person name="Lutzoni F."/>
            <person name="Magnuson J."/>
            <person name="Mondo S."/>
            <person name="Nolan M."/>
            <person name="Ohm R."/>
            <person name="Pangilinan J."/>
            <person name="Park H.-J."/>
            <person name="Ramirez L."/>
            <person name="Alfaro M."/>
            <person name="Sun H."/>
            <person name="Tritt A."/>
            <person name="Yoshinaga Y."/>
            <person name="Zwiers L.-H."/>
            <person name="Turgeon B."/>
            <person name="Goodwin S."/>
            <person name="Spatafora J."/>
            <person name="Crous P."/>
            <person name="Grigoriev I."/>
        </authorList>
    </citation>
    <scope>NUCLEOTIDE SEQUENCE</scope>
    <source>
        <strain evidence="2">CBS 690.94</strain>
    </source>
</reference>